<reference evidence="7 9" key="1">
    <citation type="submission" date="2019-07" db="EMBL/GenBank/DDBJ databases">
        <title>Whole genome shotgun sequence of Cellulomonas hominis NBRC 16055.</title>
        <authorList>
            <person name="Hosoyama A."/>
            <person name="Uohara A."/>
            <person name="Ohji S."/>
            <person name="Ichikawa N."/>
        </authorList>
    </citation>
    <scope>NUCLEOTIDE SEQUENCE [LARGE SCALE GENOMIC DNA]</scope>
    <source>
        <strain evidence="7 9">NBRC 16055</strain>
    </source>
</reference>
<evidence type="ECO:0000256" key="3">
    <source>
        <dbReference type="ARBA" id="ARBA00022840"/>
    </source>
</evidence>
<dbReference type="Proteomes" id="UP000564629">
    <property type="component" value="Unassembled WGS sequence"/>
</dbReference>
<dbReference type="GO" id="GO:0005737">
    <property type="term" value="C:cytoplasm"/>
    <property type="evidence" value="ECO:0007669"/>
    <property type="project" value="TreeGrafter"/>
</dbReference>
<dbReference type="RefSeq" id="WP_146840122.1">
    <property type="nucleotide sequence ID" value="NZ_BJVQ01000069.1"/>
</dbReference>
<proteinExistence type="predicted"/>
<dbReference type="GO" id="GO:0004077">
    <property type="term" value="F:biotin--[biotin carboxyl-carrier protein] ligase activity"/>
    <property type="evidence" value="ECO:0007669"/>
    <property type="project" value="UniProtKB-EC"/>
</dbReference>
<dbReference type="NCBIfam" id="TIGR00121">
    <property type="entry name" value="birA_ligase"/>
    <property type="match status" value="1"/>
</dbReference>
<dbReference type="EMBL" id="BJVQ01000069">
    <property type="protein sequence ID" value="GEL48254.1"/>
    <property type="molecule type" value="Genomic_DNA"/>
</dbReference>
<evidence type="ECO:0000259" key="6">
    <source>
        <dbReference type="PROSITE" id="PS51733"/>
    </source>
</evidence>
<dbReference type="InterPro" id="IPR003142">
    <property type="entry name" value="BPL_C"/>
</dbReference>
<dbReference type="OrthoDB" id="9807064at2"/>
<dbReference type="EC" id="6.3.4.15" evidence="5"/>
<dbReference type="PROSITE" id="PS51733">
    <property type="entry name" value="BPL_LPL_CATALYTIC"/>
    <property type="match status" value="1"/>
</dbReference>
<dbReference type="Gene3D" id="2.30.30.100">
    <property type="match status" value="1"/>
</dbReference>
<dbReference type="Pfam" id="PF03099">
    <property type="entry name" value="BPL_LplA_LipB"/>
    <property type="match status" value="1"/>
</dbReference>
<accession>A0A511FI62</accession>
<evidence type="ECO:0000256" key="4">
    <source>
        <dbReference type="ARBA" id="ARBA00023267"/>
    </source>
</evidence>
<dbReference type="InterPro" id="IPR008988">
    <property type="entry name" value="Transcriptional_repressor_C"/>
</dbReference>
<dbReference type="AlphaFoldDB" id="A0A511FI62"/>
<reference evidence="8 10" key="2">
    <citation type="submission" date="2020-08" db="EMBL/GenBank/DDBJ databases">
        <title>Sequencing the genomes of 1000 actinobacteria strains.</title>
        <authorList>
            <person name="Klenk H.-P."/>
        </authorList>
    </citation>
    <scope>NUCLEOTIDE SEQUENCE [LARGE SCALE GENOMIC DNA]</scope>
    <source>
        <strain evidence="8 10">DSM 9581</strain>
    </source>
</reference>
<keyword evidence="9" id="KW-1185">Reference proteome</keyword>
<keyword evidence="3" id="KW-0067">ATP-binding</keyword>
<organism evidence="7 9">
    <name type="scientific">Cellulomonas hominis</name>
    <dbReference type="NCBI Taxonomy" id="156981"/>
    <lineage>
        <taxon>Bacteria</taxon>
        <taxon>Bacillati</taxon>
        <taxon>Actinomycetota</taxon>
        <taxon>Actinomycetes</taxon>
        <taxon>Micrococcales</taxon>
        <taxon>Cellulomonadaceae</taxon>
        <taxon>Cellulomonas</taxon>
    </lineage>
</organism>
<evidence type="ECO:0000256" key="5">
    <source>
        <dbReference type="ARBA" id="ARBA00024227"/>
    </source>
</evidence>
<dbReference type="InterPro" id="IPR004408">
    <property type="entry name" value="Biotin_CoA_COase_ligase"/>
</dbReference>
<sequence>MDSGRAPLRADEVRAALLAPAGPLRRCEVLPVAGSTSTEALARLAADPAWADGGLLTAEHQDAGRGRGGHTWTTPPGAAVTLSLVLRPGVPRSAWGWLPLLTGLGVVRAVSAVSGLPAALKWPNDVLLPAADGADLPGWGTDRKAAGILAEVAPSGDAVVLGIGVNVGQAAAELPVPSATSLRAAGAAGAAGVDRTAVLVAVVREVLAVLERWRAHGGDVTAAGLDADVAAVCRTLGSAVRATLPDGAEARGTAVRIDADGALVLRGADGAERRLLAGDVRHVRPAGELGSPV</sequence>
<dbReference type="InterPro" id="IPR045864">
    <property type="entry name" value="aa-tRNA-synth_II/BPL/LPL"/>
</dbReference>
<dbReference type="EMBL" id="JACHDN010000001">
    <property type="protein sequence ID" value="MBB5471839.1"/>
    <property type="molecule type" value="Genomic_DNA"/>
</dbReference>
<keyword evidence="1 7" id="KW-0436">Ligase</keyword>
<protein>
    <recommendedName>
        <fullName evidence="5">biotin--[biotin carboxyl-carrier protein] ligase</fullName>
        <ecNumber evidence="5">6.3.4.15</ecNumber>
    </recommendedName>
</protein>
<dbReference type="CDD" id="cd16442">
    <property type="entry name" value="BPL"/>
    <property type="match status" value="1"/>
</dbReference>
<keyword evidence="4" id="KW-0092">Biotin</keyword>
<dbReference type="GO" id="GO:0005524">
    <property type="term" value="F:ATP binding"/>
    <property type="evidence" value="ECO:0007669"/>
    <property type="project" value="UniProtKB-KW"/>
</dbReference>
<comment type="caution">
    <text evidence="7">The sequence shown here is derived from an EMBL/GenBank/DDBJ whole genome shotgun (WGS) entry which is preliminary data.</text>
</comment>
<keyword evidence="2" id="KW-0547">Nucleotide-binding</keyword>
<name>A0A511FI62_9CELL</name>
<evidence type="ECO:0000313" key="8">
    <source>
        <dbReference type="EMBL" id="MBB5471839.1"/>
    </source>
</evidence>
<dbReference type="PANTHER" id="PTHR12835">
    <property type="entry name" value="BIOTIN PROTEIN LIGASE"/>
    <property type="match status" value="1"/>
</dbReference>
<evidence type="ECO:0000313" key="9">
    <source>
        <dbReference type="Proteomes" id="UP000321723"/>
    </source>
</evidence>
<dbReference type="Proteomes" id="UP000321723">
    <property type="component" value="Unassembled WGS sequence"/>
</dbReference>
<dbReference type="SUPFAM" id="SSF50037">
    <property type="entry name" value="C-terminal domain of transcriptional repressors"/>
    <property type="match status" value="1"/>
</dbReference>
<evidence type="ECO:0000313" key="7">
    <source>
        <dbReference type="EMBL" id="GEL48254.1"/>
    </source>
</evidence>
<feature type="domain" description="BPL/LPL catalytic" evidence="6">
    <location>
        <begin position="23"/>
        <end position="214"/>
    </location>
</feature>
<evidence type="ECO:0000313" key="10">
    <source>
        <dbReference type="Proteomes" id="UP000564629"/>
    </source>
</evidence>
<dbReference type="Gene3D" id="3.30.930.10">
    <property type="entry name" value="Bira Bifunctional Protein, Domain 2"/>
    <property type="match status" value="1"/>
</dbReference>
<evidence type="ECO:0000256" key="1">
    <source>
        <dbReference type="ARBA" id="ARBA00022598"/>
    </source>
</evidence>
<dbReference type="Pfam" id="PF02237">
    <property type="entry name" value="BPL_C"/>
    <property type="match status" value="1"/>
</dbReference>
<dbReference type="PANTHER" id="PTHR12835:SF5">
    <property type="entry name" value="BIOTIN--PROTEIN LIGASE"/>
    <property type="match status" value="1"/>
</dbReference>
<gene>
    <name evidence="7" type="ORF">CHO01_33700</name>
    <name evidence="8" type="ORF">HNR08_000575</name>
</gene>
<evidence type="ECO:0000256" key="2">
    <source>
        <dbReference type="ARBA" id="ARBA00022741"/>
    </source>
</evidence>
<dbReference type="InterPro" id="IPR004143">
    <property type="entry name" value="BPL_LPL_catalytic"/>
</dbReference>
<dbReference type="SUPFAM" id="SSF55681">
    <property type="entry name" value="Class II aaRS and biotin synthetases"/>
    <property type="match status" value="1"/>
</dbReference>